<dbReference type="OrthoDB" id="523874at2759"/>
<sequence>MQVFALCEALYEYSGLAVLRLPYNFLNDMAAQAVARLMQVNPGLQLLDLTGNEVTDKGAAAITEVLAKPEAGLKALILRHNPIGDTGALAVADMLRSNRSLTLLDLADCHVAVKGLIGLANALTAPEGNRSLQVLDLEDAQLAAPQDSTYQHMSRMLATNTTLTELSLAKCRLVDSQLELLLELLTTYGFARSSARWSSLSLRANRLSPFSGPTLERLLALPALCRLQRLTLASNSLGNDGASALARVLPTACPDIRELDLRSNGIGDVGLLALAAALPLVNSLELLLLWGNSFSPASSRAVAEALAAPALRRLRSDLRPYVVDGEVALALQEVE</sequence>
<dbReference type="GO" id="GO:0031267">
    <property type="term" value="F:small GTPase binding"/>
    <property type="evidence" value="ECO:0000318"/>
    <property type="project" value="GO_Central"/>
</dbReference>
<dbReference type="GeneID" id="66054724"/>
<evidence type="ECO:0000256" key="2">
    <source>
        <dbReference type="ARBA" id="ARBA00022468"/>
    </source>
</evidence>
<dbReference type="GO" id="GO:0051168">
    <property type="term" value="P:nuclear export"/>
    <property type="evidence" value="ECO:0000318"/>
    <property type="project" value="GO_Central"/>
</dbReference>
<dbReference type="GO" id="GO:0005634">
    <property type="term" value="C:nucleus"/>
    <property type="evidence" value="ECO:0000318"/>
    <property type="project" value="GO_Central"/>
</dbReference>
<keyword evidence="6" id="KW-1185">Reference proteome</keyword>
<dbReference type="PANTHER" id="PTHR24113:SF12">
    <property type="entry name" value="RAN GTPASE-ACTIVATING PROTEIN 1"/>
    <property type="match status" value="1"/>
</dbReference>
<name>A0A2K3DES5_CHLRE</name>
<dbReference type="InParanoid" id="A0A2K3DES5"/>
<dbReference type="GO" id="GO:0048471">
    <property type="term" value="C:perinuclear region of cytoplasm"/>
    <property type="evidence" value="ECO:0000318"/>
    <property type="project" value="GO_Central"/>
</dbReference>
<keyword evidence="3" id="KW-0433">Leucine-rich repeat</keyword>
<dbReference type="GO" id="GO:0005096">
    <property type="term" value="F:GTPase activator activity"/>
    <property type="evidence" value="ECO:0000318"/>
    <property type="project" value="GO_Central"/>
</dbReference>
<dbReference type="RefSeq" id="XP_042921318.1">
    <property type="nucleotide sequence ID" value="XM_043065869.1"/>
</dbReference>
<dbReference type="SMR" id="A0A2K3DES5"/>
<keyword evidence="4" id="KW-0677">Repeat</keyword>
<evidence type="ECO:0000256" key="1">
    <source>
        <dbReference type="ARBA" id="ARBA00004430"/>
    </source>
</evidence>
<dbReference type="PANTHER" id="PTHR24113">
    <property type="entry name" value="RAN GTPASE-ACTIVATING PROTEIN 1"/>
    <property type="match status" value="1"/>
</dbReference>
<evidence type="ECO:0008006" key="7">
    <source>
        <dbReference type="Google" id="ProtNLM"/>
    </source>
</evidence>
<dbReference type="STRING" id="3055.A0A2K3DES5"/>
<proteinExistence type="predicted"/>
<dbReference type="GO" id="GO:0005930">
    <property type="term" value="C:axoneme"/>
    <property type="evidence" value="ECO:0007669"/>
    <property type="project" value="UniProtKB-SubCell"/>
</dbReference>
<reference evidence="5 6" key="1">
    <citation type="journal article" date="2007" name="Science">
        <title>The Chlamydomonas genome reveals the evolution of key animal and plant functions.</title>
        <authorList>
            <person name="Merchant S.S."/>
            <person name="Prochnik S.E."/>
            <person name="Vallon O."/>
            <person name="Harris E.H."/>
            <person name="Karpowicz S.J."/>
            <person name="Witman G.B."/>
            <person name="Terry A."/>
            <person name="Salamov A."/>
            <person name="Fritz-Laylin L.K."/>
            <person name="Marechal-Drouard L."/>
            <person name="Marshall W.F."/>
            <person name="Qu L.H."/>
            <person name="Nelson D.R."/>
            <person name="Sanderfoot A.A."/>
            <person name="Spalding M.H."/>
            <person name="Kapitonov V.V."/>
            <person name="Ren Q."/>
            <person name="Ferris P."/>
            <person name="Lindquist E."/>
            <person name="Shapiro H."/>
            <person name="Lucas S.M."/>
            <person name="Grimwood J."/>
            <person name="Schmutz J."/>
            <person name="Cardol P."/>
            <person name="Cerutti H."/>
            <person name="Chanfreau G."/>
            <person name="Chen C.L."/>
            <person name="Cognat V."/>
            <person name="Croft M.T."/>
            <person name="Dent R."/>
            <person name="Dutcher S."/>
            <person name="Fernandez E."/>
            <person name="Fukuzawa H."/>
            <person name="Gonzalez-Ballester D."/>
            <person name="Gonzalez-Halphen D."/>
            <person name="Hallmann A."/>
            <person name="Hanikenne M."/>
            <person name="Hippler M."/>
            <person name="Inwood W."/>
            <person name="Jabbari K."/>
            <person name="Kalanon M."/>
            <person name="Kuras R."/>
            <person name="Lefebvre P.A."/>
            <person name="Lemaire S.D."/>
            <person name="Lobanov A.V."/>
            <person name="Lohr M."/>
            <person name="Manuell A."/>
            <person name="Meier I."/>
            <person name="Mets L."/>
            <person name="Mittag M."/>
            <person name="Mittelmeier T."/>
            <person name="Moroney J.V."/>
            <person name="Moseley J."/>
            <person name="Napoli C."/>
            <person name="Nedelcu A.M."/>
            <person name="Niyogi K."/>
            <person name="Novoselov S.V."/>
            <person name="Paulsen I.T."/>
            <person name="Pazour G."/>
            <person name="Purton S."/>
            <person name="Ral J.P."/>
            <person name="Riano-Pachon D.M."/>
            <person name="Riekhof W."/>
            <person name="Rymarquis L."/>
            <person name="Schroda M."/>
            <person name="Stern D."/>
            <person name="Umen J."/>
            <person name="Willows R."/>
            <person name="Wilson N."/>
            <person name="Zimmer S.L."/>
            <person name="Allmer J."/>
            <person name="Balk J."/>
            <person name="Bisova K."/>
            <person name="Chen C.J."/>
            <person name="Elias M."/>
            <person name="Gendler K."/>
            <person name="Hauser C."/>
            <person name="Lamb M.R."/>
            <person name="Ledford H."/>
            <person name="Long J.C."/>
            <person name="Minagawa J."/>
            <person name="Page M.D."/>
            <person name="Pan J."/>
            <person name="Pootakham W."/>
            <person name="Roje S."/>
            <person name="Rose A."/>
            <person name="Stahlberg E."/>
            <person name="Terauchi A.M."/>
            <person name="Yang P."/>
            <person name="Ball S."/>
            <person name="Bowler C."/>
            <person name="Dieckmann C.L."/>
            <person name="Gladyshev V.N."/>
            <person name="Green P."/>
            <person name="Jorgensen R."/>
            <person name="Mayfield S."/>
            <person name="Mueller-Roeber B."/>
            <person name="Rajamani S."/>
            <person name="Sayre R.T."/>
            <person name="Brokstein P."/>
            <person name="Dubchak I."/>
            <person name="Goodstein D."/>
            <person name="Hornick L."/>
            <person name="Huang Y.W."/>
            <person name="Jhaveri J."/>
            <person name="Luo Y."/>
            <person name="Martinez D."/>
            <person name="Ngau W.C."/>
            <person name="Otillar B."/>
            <person name="Poliakov A."/>
            <person name="Porter A."/>
            <person name="Szajkowski L."/>
            <person name="Werner G."/>
            <person name="Zhou K."/>
            <person name="Grigoriev I.V."/>
            <person name="Rokhsar D.S."/>
            <person name="Grossman A.R."/>
        </authorList>
    </citation>
    <scope>NUCLEOTIDE SEQUENCE [LARGE SCALE GENOMIC DNA]</scope>
    <source>
        <strain evidence="6">CC-503</strain>
    </source>
</reference>
<dbReference type="SMART" id="SM00368">
    <property type="entry name" value="LRR_RI"/>
    <property type="match status" value="9"/>
</dbReference>
<dbReference type="InterPro" id="IPR032675">
    <property type="entry name" value="LRR_dom_sf"/>
</dbReference>
<evidence type="ECO:0000256" key="3">
    <source>
        <dbReference type="ARBA" id="ARBA00022614"/>
    </source>
</evidence>
<comment type="subcellular location">
    <subcellularLocation>
        <location evidence="1">Cytoplasm</location>
        <location evidence="1">Cytoskeleton</location>
        <location evidence="1">Cilium axoneme</location>
    </subcellularLocation>
</comment>
<evidence type="ECO:0000313" key="6">
    <source>
        <dbReference type="Proteomes" id="UP000006906"/>
    </source>
</evidence>
<keyword evidence="2" id="KW-0343">GTPase activation</keyword>
<organism evidence="5 6">
    <name type="scientific">Chlamydomonas reinhardtii</name>
    <name type="common">Chlamydomonas smithii</name>
    <dbReference type="NCBI Taxonomy" id="3055"/>
    <lineage>
        <taxon>Eukaryota</taxon>
        <taxon>Viridiplantae</taxon>
        <taxon>Chlorophyta</taxon>
        <taxon>core chlorophytes</taxon>
        <taxon>Chlorophyceae</taxon>
        <taxon>CS clade</taxon>
        <taxon>Chlamydomonadales</taxon>
        <taxon>Chlamydomonadaceae</taxon>
        <taxon>Chlamydomonas</taxon>
    </lineage>
</organism>
<dbReference type="Proteomes" id="UP000006906">
    <property type="component" value="Chromosome 9"/>
</dbReference>
<dbReference type="Gene3D" id="3.80.10.10">
    <property type="entry name" value="Ribonuclease Inhibitor"/>
    <property type="match status" value="3"/>
</dbReference>
<accession>A0A2K3DES5</accession>
<dbReference type="KEGG" id="cre:CHLRE_09g397993v5"/>
<dbReference type="Pfam" id="PF13516">
    <property type="entry name" value="LRR_6"/>
    <property type="match status" value="6"/>
</dbReference>
<dbReference type="GO" id="GO:0005829">
    <property type="term" value="C:cytosol"/>
    <property type="evidence" value="ECO:0000318"/>
    <property type="project" value="GO_Central"/>
</dbReference>
<evidence type="ECO:0000256" key="4">
    <source>
        <dbReference type="ARBA" id="ARBA00022737"/>
    </source>
</evidence>
<dbReference type="Gramene" id="PNW79022">
    <property type="protein sequence ID" value="PNW79022"/>
    <property type="gene ID" value="CHLRE_09g397993v5"/>
</dbReference>
<evidence type="ECO:0000313" key="5">
    <source>
        <dbReference type="EMBL" id="PNW79022.1"/>
    </source>
</evidence>
<dbReference type="SUPFAM" id="SSF52047">
    <property type="entry name" value="RNI-like"/>
    <property type="match status" value="1"/>
</dbReference>
<protein>
    <recommendedName>
        <fullName evidence="7">Flagellar associated protein</fullName>
    </recommendedName>
</protein>
<gene>
    <name evidence="5" type="ORF">CHLRE_09g397993v5</name>
</gene>
<dbReference type="AlphaFoldDB" id="A0A2K3DES5"/>
<dbReference type="EMBL" id="CM008970">
    <property type="protein sequence ID" value="PNW79022.1"/>
    <property type="molecule type" value="Genomic_DNA"/>
</dbReference>
<dbReference type="ExpressionAtlas" id="A0A2K3DES5">
    <property type="expression patterns" value="baseline"/>
</dbReference>
<dbReference type="InterPro" id="IPR001611">
    <property type="entry name" value="Leu-rich_rpt"/>
</dbReference>
<dbReference type="InterPro" id="IPR027038">
    <property type="entry name" value="RanGap"/>
</dbReference>